<sequence>MRFDDVDDYRLAAFASTRLVDNQEPELRHRRRARCEDRIWIAKDTGYGTCR</sequence>
<gene>
    <name evidence="1" type="ORF">FHU39_001877</name>
</gene>
<name>A0A839N709_9MICO</name>
<dbReference type="EMBL" id="JACHVQ010000001">
    <property type="protein sequence ID" value="MBB2891893.1"/>
    <property type="molecule type" value="Genomic_DNA"/>
</dbReference>
<keyword evidence="2" id="KW-1185">Reference proteome</keyword>
<accession>A0A839N709</accession>
<protein>
    <submittedName>
        <fullName evidence="1">Uncharacterized protein</fullName>
    </submittedName>
</protein>
<organism evidence="1 2">
    <name type="scientific">Flexivirga oryzae</name>
    <dbReference type="NCBI Taxonomy" id="1794944"/>
    <lineage>
        <taxon>Bacteria</taxon>
        <taxon>Bacillati</taxon>
        <taxon>Actinomycetota</taxon>
        <taxon>Actinomycetes</taxon>
        <taxon>Micrococcales</taxon>
        <taxon>Dermacoccaceae</taxon>
        <taxon>Flexivirga</taxon>
    </lineage>
</organism>
<evidence type="ECO:0000313" key="1">
    <source>
        <dbReference type="EMBL" id="MBB2891893.1"/>
    </source>
</evidence>
<reference evidence="1 2" key="1">
    <citation type="submission" date="2020-08" db="EMBL/GenBank/DDBJ databases">
        <title>Sequencing the genomes of 1000 actinobacteria strains.</title>
        <authorList>
            <person name="Klenk H.-P."/>
        </authorList>
    </citation>
    <scope>NUCLEOTIDE SEQUENCE [LARGE SCALE GENOMIC DNA]</scope>
    <source>
        <strain evidence="1 2">DSM 105369</strain>
    </source>
</reference>
<proteinExistence type="predicted"/>
<comment type="caution">
    <text evidence="1">The sequence shown here is derived from an EMBL/GenBank/DDBJ whole genome shotgun (WGS) entry which is preliminary data.</text>
</comment>
<dbReference type="Proteomes" id="UP000559182">
    <property type="component" value="Unassembled WGS sequence"/>
</dbReference>
<dbReference type="AlphaFoldDB" id="A0A839N709"/>
<evidence type="ECO:0000313" key="2">
    <source>
        <dbReference type="Proteomes" id="UP000559182"/>
    </source>
</evidence>